<dbReference type="HOGENOM" id="CLU_2771821_0_0_9"/>
<keyword evidence="3" id="KW-1185">Reference proteome</keyword>
<proteinExistence type="predicted"/>
<evidence type="ECO:0000313" key="3">
    <source>
        <dbReference type="Proteomes" id="UP000004959"/>
    </source>
</evidence>
<sequence>MKKIIYKKILGQAMIMWLLQILFASFVAIYRLNVFKMSIDFAFTVGTVLIIAYALSVAGYLGYRRNTAK</sequence>
<dbReference type="RefSeq" id="WP_007745478.1">
    <property type="nucleotide sequence ID" value="NZ_CM001398.1"/>
</dbReference>
<keyword evidence="1" id="KW-0812">Transmembrane</keyword>
<reference evidence="2 3" key="1">
    <citation type="journal article" date="2012" name="PLoS ONE">
        <title>Functional divergence in the genus oenococcus as predicted by genome sequencing of the newly-described species, Oenococcus kitaharae.</title>
        <authorList>
            <person name="Borneman A.R."/>
            <person name="McCarthy J.M."/>
            <person name="Chambers P.J."/>
            <person name="Bartowsky E.J."/>
        </authorList>
    </citation>
    <scope>NUCLEOTIDE SEQUENCE [LARGE SCALE GENOMIC DNA]</scope>
    <source>
        <strain evidence="3">DSM17330</strain>
    </source>
</reference>
<gene>
    <name evidence="2" type="ORF">OKIT_0781</name>
</gene>
<accession>G9WI05</accession>
<dbReference type="OrthoDB" id="9959793at2"/>
<feature type="transmembrane region" description="Helical" evidence="1">
    <location>
        <begin position="41"/>
        <end position="63"/>
    </location>
</feature>
<name>G9WI05_9LACO</name>
<dbReference type="Proteomes" id="UP000004959">
    <property type="component" value="Chromosome"/>
</dbReference>
<protein>
    <submittedName>
        <fullName evidence="2">Uncharacterized protein</fullName>
    </submittedName>
</protein>
<dbReference type="AlphaFoldDB" id="G9WI05"/>
<keyword evidence="1" id="KW-0472">Membrane</keyword>
<evidence type="ECO:0000256" key="1">
    <source>
        <dbReference type="SAM" id="Phobius"/>
    </source>
</evidence>
<organism evidence="2 3">
    <name type="scientific">Oenococcus kitaharae DSM 17330</name>
    <dbReference type="NCBI Taxonomy" id="1045004"/>
    <lineage>
        <taxon>Bacteria</taxon>
        <taxon>Bacillati</taxon>
        <taxon>Bacillota</taxon>
        <taxon>Bacilli</taxon>
        <taxon>Lactobacillales</taxon>
        <taxon>Lactobacillaceae</taxon>
        <taxon>Oenococcus</taxon>
    </lineage>
</organism>
<feature type="transmembrane region" description="Helical" evidence="1">
    <location>
        <begin position="9"/>
        <end position="29"/>
    </location>
</feature>
<evidence type="ECO:0000313" key="2">
    <source>
        <dbReference type="EMBL" id="EHN58890.1"/>
    </source>
</evidence>
<keyword evidence="1" id="KW-1133">Transmembrane helix</keyword>
<dbReference type="PATRIC" id="fig|1045004.4.peg.783"/>
<comment type="caution">
    <text evidence="2">The sequence shown here is derived from an EMBL/GenBank/DDBJ whole genome shotgun (WGS) entry which is preliminary data.</text>
</comment>
<dbReference type="EMBL" id="AFVZ01000001">
    <property type="protein sequence ID" value="EHN58890.1"/>
    <property type="molecule type" value="Genomic_DNA"/>
</dbReference>